<dbReference type="PANTHER" id="PTHR23353">
    <property type="entry name" value="RAB-GAP/TBC-RELATED"/>
    <property type="match status" value="1"/>
</dbReference>
<feature type="region of interest" description="Disordered" evidence="2">
    <location>
        <begin position="56"/>
        <end position="81"/>
    </location>
</feature>
<evidence type="ECO:0000256" key="1">
    <source>
        <dbReference type="SAM" id="Coils"/>
    </source>
</evidence>
<dbReference type="EMBL" id="AJWJ01000142">
    <property type="protein sequence ID" value="KAF2074537.1"/>
    <property type="molecule type" value="Genomic_DNA"/>
</dbReference>
<dbReference type="AlphaFoldDB" id="A0A8J4V5H7"/>
<organism evidence="3 4">
    <name type="scientific">Polysphondylium violaceum</name>
    <dbReference type="NCBI Taxonomy" id="133409"/>
    <lineage>
        <taxon>Eukaryota</taxon>
        <taxon>Amoebozoa</taxon>
        <taxon>Evosea</taxon>
        <taxon>Eumycetozoa</taxon>
        <taxon>Dictyostelia</taxon>
        <taxon>Dictyosteliales</taxon>
        <taxon>Dictyosteliaceae</taxon>
        <taxon>Polysphondylium</taxon>
    </lineage>
</organism>
<evidence type="ECO:0000256" key="2">
    <source>
        <dbReference type="SAM" id="MobiDB-lite"/>
    </source>
</evidence>
<gene>
    <name evidence="3" type="ORF">CYY_004164</name>
</gene>
<name>A0A8J4V5H7_9MYCE</name>
<dbReference type="PANTHER" id="PTHR23353:SF23">
    <property type="entry name" value="PROTEIN HAIRLESS"/>
    <property type="match status" value="1"/>
</dbReference>
<feature type="compositionally biased region" description="Low complexity" evidence="2">
    <location>
        <begin position="761"/>
        <end position="787"/>
    </location>
</feature>
<protein>
    <submittedName>
        <fullName evidence="3">Uncharacterized protein</fullName>
    </submittedName>
</protein>
<feature type="region of interest" description="Disordered" evidence="2">
    <location>
        <begin position="761"/>
        <end position="799"/>
    </location>
</feature>
<dbReference type="Proteomes" id="UP000695562">
    <property type="component" value="Unassembled WGS sequence"/>
</dbReference>
<keyword evidence="1" id="KW-0175">Coiled coil</keyword>
<sequence length="827" mass="97719">MLKGGGRIINSTTARYSAANGSGGIRCPKSLSITPSSSSSLNRTYISVNNISSHSMGKDNQFYSSGSSNRNNNNNSNHNSSRYLVDQDQDYQNIIKREFIFQEEALDDEHLDLFESKRERQQRQREEEEVQFLDESEEVEDRYLVQLKRKQKQLQQQLDIDGNEYIEESQEWRQQREKYLESKEKRLLFTNKLEKIVSLESSTASTAATLTTTPPINQQQREEFNQLIKEHPNISTLLLSTQQLLTFLEYCCKYIKESKVIIDYFDQIPLDKTRFNPVLFDTFVRHMVGQKDVDFVEVFNSNIAYYEYYLSSGSFIDVLERLFVLNRLDEINSIVEYAWNNNLVSLVALNSIVGFYHKHFSIQQFPPLPYFASQLGLKFIQQHESIDQIFSVIKYYSSQNYYLSKEFYTELIALCKQQPVYEGQAQYLKKTIEYAFNCIDFGSILYYHQLYDQSTYLLLEAHLKKMAKDRQHTRKINAMFESIIRIQLKLYMYNDAIKSYLYLINDLNIEPSYEIIYNFSFYHKTNRQFSAAKWWYDKIKAFSLKPYCTDFELQHQYHNFSVPHHFKYFIRQNPQFKAYLDSSKGSLQKKLFNLSKGRFLKTHVLEAKNLKVERELSKSYFAEKDPEPINSYVSVAFAILTDSILKAQSVESEFLFKNIPKYLRPLTFSPDLFKIYMEKDFNNAIKILSSEPMSLWETNPNIRLYILEKLIQYKVWDIAQQFSNSLYYYFTDLKFKQTDHLYTKDSLSKLKLEIDFKLNNNNNNNENNNNNNNNNSLNNSNNNNSENTVTEDDNNEPTYKITENNLNFLKKLLVIDANRNKQKKNKV</sequence>
<reference evidence="3" key="1">
    <citation type="submission" date="2020-01" db="EMBL/GenBank/DDBJ databases">
        <title>Development of genomics and gene disruption for Polysphondylium violaceum indicates a role for the polyketide synthase stlB in stalk morphogenesis.</title>
        <authorList>
            <person name="Narita B."/>
            <person name="Kawabe Y."/>
            <person name="Kin K."/>
            <person name="Saito T."/>
            <person name="Gibbs R."/>
            <person name="Kuspa A."/>
            <person name="Muzny D."/>
            <person name="Queller D."/>
            <person name="Richards S."/>
            <person name="Strassman J."/>
            <person name="Sucgang R."/>
            <person name="Worley K."/>
            <person name="Schaap P."/>
        </authorList>
    </citation>
    <scope>NUCLEOTIDE SEQUENCE</scope>
    <source>
        <strain evidence="3">QSvi11</strain>
    </source>
</reference>
<evidence type="ECO:0000313" key="4">
    <source>
        <dbReference type="Proteomes" id="UP000695562"/>
    </source>
</evidence>
<evidence type="ECO:0000313" key="3">
    <source>
        <dbReference type="EMBL" id="KAF2074537.1"/>
    </source>
</evidence>
<proteinExistence type="predicted"/>
<keyword evidence="4" id="KW-1185">Reference proteome</keyword>
<feature type="compositionally biased region" description="Low complexity" evidence="2">
    <location>
        <begin position="64"/>
        <end position="81"/>
    </location>
</feature>
<dbReference type="InterPro" id="IPR053019">
    <property type="entry name" value="GATA_zinc_finger"/>
</dbReference>
<feature type="coiled-coil region" evidence="1">
    <location>
        <begin position="111"/>
        <end position="164"/>
    </location>
</feature>
<comment type="caution">
    <text evidence="3">The sequence shown here is derived from an EMBL/GenBank/DDBJ whole genome shotgun (WGS) entry which is preliminary data.</text>
</comment>
<accession>A0A8J4V5H7</accession>